<feature type="compositionally biased region" description="Low complexity" evidence="1">
    <location>
        <begin position="83"/>
        <end position="99"/>
    </location>
</feature>
<gene>
    <name evidence="2" type="ORF">TIFTF001_017174</name>
</gene>
<evidence type="ECO:0000256" key="1">
    <source>
        <dbReference type="SAM" id="MobiDB-lite"/>
    </source>
</evidence>
<name>A0AA88DIZ5_FICCA</name>
<protein>
    <submittedName>
        <fullName evidence="2">Uncharacterized protein</fullName>
    </submittedName>
</protein>
<sequence>MEKGESVYRYIPFLDRIDLIERLKYCWCIIFIIHLTSHYPSHPKSSPSPASIACAPATFPDAGDPPPAPHYRPQPWPAGRRQPPFLSLPLSLSIPLSRSDPPPAPPPPAPAPASRPPATPALSLPLSLSSPLSRGPPPPTSSPPPSLPGASPTPGLGKRERKEKREKGGSPAASQPGLGPVVGGRRWVAGVRGGSPPSVACDGKVTGDGEDFGWEGPGEGGLEWGRRAGWGPGGQGVPGPCGGLSGLGTGLGGPGWVPGVGRSSASVAGGAGKVAGDGKEWGGKVYMR</sequence>
<feature type="compositionally biased region" description="Basic and acidic residues" evidence="1">
    <location>
        <begin position="157"/>
        <end position="168"/>
    </location>
</feature>
<feature type="compositionally biased region" description="Pro residues" evidence="1">
    <location>
        <begin position="134"/>
        <end position="147"/>
    </location>
</feature>
<reference evidence="2" key="1">
    <citation type="submission" date="2023-07" db="EMBL/GenBank/DDBJ databases">
        <title>draft genome sequence of fig (Ficus carica).</title>
        <authorList>
            <person name="Takahashi T."/>
            <person name="Nishimura K."/>
        </authorList>
    </citation>
    <scope>NUCLEOTIDE SEQUENCE</scope>
</reference>
<dbReference type="AlphaFoldDB" id="A0AA88DIZ5"/>
<evidence type="ECO:0000313" key="3">
    <source>
        <dbReference type="Proteomes" id="UP001187192"/>
    </source>
</evidence>
<dbReference type="EMBL" id="BTGU01000027">
    <property type="protein sequence ID" value="GMN47994.1"/>
    <property type="molecule type" value="Genomic_DNA"/>
</dbReference>
<comment type="caution">
    <text evidence="2">The sequence shown here is derived from an EMBL/GenBank/DDBJ whole genome shotgun (WGS) entry which is preliminary data.</text>
</comment>
<accession>A0AA88DIZ5</accession>
<organism evidence="2 3">
    <name type="scientific">Ficus carica</name>
    <name type="common">Common fig</name>
    <dbReference type="NCBI Taxonomy" id="3494"/>
    <lineage>
        <taxon>Eukaryota</taxon>
        <taxon>Viridiplantae</taxon>
        <taxon>Streptophyta</taxon>
        <taxon>Embryophyta</taxon>
        <taxon>Tracheophyta</taxon>
        <taxon>Spermatophyta</taxon>
        <taxon>Magnoliopsida</taxon>
        <taxon>eudicotyledons</taxon>
        <taxon>Gunneridae</taxon>
        <taxon>Pentapetalae</taxon>
        <taxon>rosids</taxon>
        <taxon>fabids</taxon>
        <taxon>Rosales</taxon>
        <taxon>Moraceae</taxon>
        <taxon>Ficeae</taxon>
        <taxon>Ficus</taxon>
    </lineage>
</organism>
<feature type="compositionally biased region" description="Low complexity" evidence="1">
    <location>
        <begin position="46"/>
        <end position="57"/>
    </location>
</feature>
<feature type="compositionally biased region" description="Pro residues" evidence="1">
    <location>
        <begin position="63"/>
        <end position="76"/>
    </location>
</feature>
<evidence type="ECO:0000313" key="2">
    <source>
        <dbReference type="EMBL" id="GMN47994.1"/>
    </source>
</evidence>
<feature type="region of interest" description="Disordered" evidence="1">
    <location>
        <begin position="46"/>
        <end position="186"/>
    </location>
</feature>
<dbReference type="PRINTS" id="PR01217">
    <property type="entry name" value="PRICHEXTENSN"/>
</dbReference>
<keyword evidence="3" id="KW-1185">Reference proteome</keyword>
<proteinExistence type="predicted"/>
<dbReference type="Proteomes" id="UP001187192">
    <property type="component" value="Unassembled WGS sequence"/>
</dbReference>
<feature type="compositionally biased region" description="Low complexity" evidence="1">
    <location>
        <begin position="120"/>
        <end position="133"/>
    </location>
</feature>
<feature type="compositionally biased region" description="Pro residues" evidence="1">
    <location>
        <begin position="100"/>
        <end position="119"/>
    </location>
</feature>